<evidence type="ECO:0000256" key="1">
    <source>
        <dbReference type="ARBA" id="ARBA00004123"/>
    </source>
</evidence>
<dbReference type="SMART" id="SM00054">
    <property type="entry name" value="EFh"/>
    <property type="match status" value="2"/>
</dbReference>
<evidence type="ECO:0000256" key="8">
    <source>
        <dbReference type="SAM" id="Coils"/>
    </source>
</evidence>
<keyword evidence="5 7" id="KW-0520">NAD</keyword>
<feature type="coiled-coil region" evidence="8">
    <location>
        <begin position="623"/>
        <end position="664"/>
    </location>
</feature>
<dbReference type="PANTHER" id="PTHR14453">
    <property type="entry name" value="PARP/ZINC FINGER CCCH TYPE DOMAIN CONTAINING PROTEIN"/>
    <property type="match status" value="1"/>
</dbReference>
<dbReference type="SUPFAM" id="SSF56399">
    <property type="entry name" value="ADP-ribosylation"/>
    <property type="match status" value="1"/>
</dbReference>
<dbReference type="GO" id="GO:0005509">
    <property type="term" value="F:calcium ion binding"/>
    <property type="evidence" value="ECO:0007669"/>
    <property type="project" value="InterPro"/>
</dbReference>
<dbReference type="InterPro" id="IPR011992">
    <property type="entry name" value="EF-hand-dom_pair"/>
</dbReference>
<dbReference type="SUPFAM" id="SSF52949">
    <property type="entry name" value="Macro domain-like"/>
    <property type="match status" value="1"/>
</dbReference>
<feature type="region of interest" description="Disordered" evidence="9">
    <location>
        <begin position="1324"/>
        <end position="1351"/>
    </location>
</feature>
<organism evidence="13 14">
    <name type="scientific">Rotaria sordida</name>
    <dbReference type="NCBI Taxonomy" id="392033"/>
    <lineage>
        <taxon>Eukaryota</taxon>
        <taxon>Metazoa</taxon>
        <taxon>Spiralia</taxon>
        <taxon>Gnathifera</taxon>
        <taxon>Rotifera</taxon>
        <taxon>Eurotatoria</taxon>
        <taxon>Bdelloidea</taxon>
        <taxon>Philodinida</taxon>
        <taxon>Philodinidae</taxon>
        <taxon>Rotaria</taxon>
    </lineage>
</organism>
<evidence type="ECO:0000256" key="9">
    <source>
        <dbReference type="SAM" id="MobiDB-lite"/>
    </source>
</evidence>
<feature type="domain" description="PDZ" evidence="10">
    <location>
        <begin position="14"/>
        <end position="81"/>
    </location>
</feature>
<reference evidence="13" key="1">
    <citation type="submission" date="2021-02" db="EMBL/GenBank/DDBJ databases">
        <authorList>
            <person name="Nowell W R."/>
        </authorList>
    </citation>
    <scope>NUCLEOTIDE SEQUENCE</scope>
</reference>
<feature type="coiled-coil region" evidence="8">
    <location>
        <begin position="928"/>
        <end position="955"/>
    </location>
</feature>
<keyword evidence="6" id="KW-0539">Nucleus</keyword>
<feature type="coiled-coil region" evidence="8">
    <location>
        <begin position="694"/>
        <end position="805"/>
    </location>
</feature>
<evidence type="ECO:0000313" key="13">
    <source>
        <dbReference type="EMBL" id="CAF3754407.1"/>
    </source>
</evidence>
<feature type="compositionally biased region" description="Polar residues" evidence="9">
    <location>
        <begin position="986"/>
        <end position="1017"/>
    </location>
</feature>
<dbReference type="InterPro" id="IPR001478">
    <property type="entry name" value="PDZ"/>
</dbReference>
<feature type="compositionally biased region" description="Polar residues" evidence="9">
    <location>
        <begin position="1073"/>
        <end position="1100"/>
    </location>
</feature>
<dbReference type="GO" id="GO:0003714">
    <property type="term" value="F:transcription corepressor activity"/>
    <property type="evidence" value="ECO:0007669"/>
    <property type="project" value="TreeGrafter"/>
</dbReference>
<dbReference type="Gene3D" id="1.10.238.10">
    <property type="entry name" value="EF-hand"/>
    <property type="match status" value="1"/>
</dbReference>
<dbReference type="GO" id="GO:0005737">
    <property type="term" value="C:cytoplasm"/>
    <property type="evidence" value="ECO:0007669"/>
    <property type="project" value="TreeGrafter"/>
</dbReference>
<dbReference type="GO" id="GO:0010629">
    <property type="term" value="P:negative regulation of gene expression"/>
    <property type="evidence" value="ECO:0007669"/>
    <property type="project" value="TreeGrafter"/>
</dbReference>
<dbReference type="PROSITE" id="PS51059">
    <property type="entry name" value="PARP_CATALYTIC"/>
    <property type="match status" value="1"/>
</dbReference>
<comment type="caution">
    <text evidence="13">The sequence shown here is derived from an EMBL/GenBank/DDBJ whole genome shotgun (WGS) entry which is preliminary data.</text>
</comment>
<feature type="compositionally biased region" description="Acidic residues" evidence="9">
    <location>
        <begin position="1371"/>
        <end position="1390"/>
    </location>
</feature>
<feature type="region of interest" description="Disordered" evidence="9">
    <location>
        <begin position="1367"/>
        <end position="1411"/>
    </location>
</feature>
<evidence type="ECO:0000259" key="11">
    <source>
        <dbReference type="PROSITE" id="PS50222"/>
    </source>
</evidence>
<dbReference type="Gene3D" id="2.30.42.10">
    <property type="match status" value="2"/>
</dbReference>
<dbReference type="Gene3D" id="3.40.220.10">
    <property type="entry name" value="Leucine Aminopeptidase, subunit E, domain 1"/>
    <property type="match status" value="1"/>
</dbReference>
<feature type="coiled-coil region" evidence="8">
    <location>
        <begin position="836"/>
        <end position="902"/>
    </location>
</feature>
<dbReference type="SUPFAM" id="SSF50156">
    <property type="entry name" value="PDZ domain-like"/>
    <property type="match status" value="2"/>
</dbReference>
<feature type="region of interest" description="Disordered" evidence="9">
    <location>
        <begin position="976"/>
        <end position="1022"/>
    </location>
</feature>
<feature type="domain" description="PDZ" evidence="10">
    <location>
        <begin position="138"/>
        <end position="218"/>
    </location>
</feature>
<keyword evidence="2 7" id="KW-0328">Glycosyltransferase</keyword>
<evidence type="ECO:0000256" key="7">
    <source>
        <dbReference type="RuleBase" id="RU362114"/>
    </source>
</evidence>
<dbReference type="Pfam" id="PF00595">
    <property type="entry name" value="PDZ"/>
    <property type="match status" value="2"/>
</dbReference>
<dbReference type="GO" id="GO:0003950">
    <property type="term" value="F:NAD+ poly-ADP-ribosyltransferase activity"/>
    <property type="evidence" value="ECO:0007669"/>
    <property type="project" value="UniProtKB-UniRule"/>
</dbReference>
<feature type="region of interest" description="Disordered" evidence="9">
    <location>
        <begin position="1281"/>
        <end position="1310"/>
    </location>
</feature>
<protein>
    <recommendedName>
        <fullName evidence="7">Poly [ADP-ribose] polymerase</fullName>
        <shortName evidence="7">PARP</shortName>
        <ecNumber evidence="7">2.4.2.-</ecNumber>
    </recommendedName>
</protein>
<sequence>MAIELSDVNLRRCRLCLWNNYSGLGFVVETTSLPPHIVQLVESNSPAAAGGLRIRDIILAVNDRNMCEVNYDELKYTIKKTRDTYSHIELLVIDQDFYERLKENNQSIDPKFAKTIRTPRTMPTDYQNFPKHQPRTCEIYLNTNNISFGFQTVNPLTDIGMFIQDIYPNSPAAKTSLRKSDRIIEIDDEFVDNMSSTTILEKLRTAKEKKHVKLYVVDTETYEFFQSNNITLSSKEYQQSTRTRKSSTKSYNNEDERSSLPSYKFERVCATFKRGKIEIEMGDITMQKVDVIIGSSSSRFLRKAILTAAGNEIQTAYNLELKNHPNSILIETLSGALPCKQIFFVQWKPDNDEKVLEQSLVDLISTVVQNVKSHNFTSFALPAIGCGKYHCSIDIVVKTMVLEMKKHLMTKNLPWTVKFVVEPDQENIYDEFCKQLFTREDGLHESKIYQLPSTWETSNEYKIRFILSIRTDEYRSIAYNFNRSMKEKYTQIVKIERIQNKRWYTQYLAHREDFERRLRKDIERILYHGCPEQAASSIIEDCFNRSFAGTHGTLYGVGVYFSSKANYSHKYTKTNANGERCMFIARVLILIDMFNFIDDHLLDDIFSRTEQSRLAYNLQTEEFHNLNENLQTYLNDIKKIDDENHQLQNNIEQIRTNYIKILENHLKCLPEDFRQESHILTEAHIERYKSKSHAKRFINEREELKKRINFVASNEKEQIKRLNTLQKQQSSVEKELKNLNEQLQNLYNYVENEKQTHRQAMDKVDDLQIQLEQICIERSKAEFEIQTLREELKLMHTTKEFLDEEHQTILSTQTEANEYLLSCLNEFISRTRDDFNELNKTQLKQLENEYKQMMMTVEENSLTKATINETMINQQRSIQIECEKLQDEHRSITQELIELNNYNQILSEQFLAMEADLYSIRNEHVQELITKDNELERSKIELQSLNEKLNHLAEYDRNLKFELTLYRGVLEGEYRRKQQQQQQQQLMNNQHPSRPTTLRTTTIRNHKNSPILTNQNEPEAIVEKSNVDVDETLSSIKNLDDENNIQLDHQESNKSFNQNQEEIIESTNNISQEIHQTSSEISKSSIPIDQSLPSAEQLSPTDDEVSSEIPKFPHLFTLSEDQPISIDFGQSPTTSEGVQIYLITASTDETTPISNSVPILTQMYRPFSADTEDDQKPSNILESSSSIPVSTDIEVSPEVEKSSIASTISDDQQDSSEIHPSSSIQLEDKEQSSETYPSLSTILKEVQAISEFSHIGKEVLSEAQKSPTSLTNIASVSFDIHQSSSTSQENQQITSDVQQSSTNSSNEQPLFTESINPSIVLDNQQQASTFSQEQSTSSEIEQSSITDENIQEQTSPIAANEYESISHDTTAEEVDEKQELVEPPDDDDDNDIKHDETGNVTTIDSDHNDTRQSADSIELLPMDQHDTNQIDRRESLAFKTPCFSQEEDINQFEYNESTLKQDEIKSEEQINSSDQYEIEENTKDNFVSSPGYYGNLNDSTYLNHERLNKQSLVDVEEVDSTSSRKLEENKSQNINESNLESVMQDLRCVYSELANNEDLVEIDDNFPDNLIDRLEFGDTFIRTLFDDLVRKYIVQPAKEEIRSKTFDWIEFRDILFPILTGRYMKRHIRKLFDLFDINKDSYLSLEEIIELLELLQINNATELAYNIINELDKNQDGKVTVEELIESIQQIDDVKNNILSDDIQYKHWYIHHLTDEATNDIQSISLNSSSKINDDIIEMINNGMILLGRIFKRLGPNIEHKQLDSNKPTLSMKITNEFIHNNIQISNDDLQSFIELYLYKKRHSDCFISWIEFRDLFLPFVDGGMFLKDDIIRWFDIFDEKHQNIIIQEQILHLLRLLQIPNSENILKKMIEISNTYTNNNDNSWTLEELIFALEHVDEITTRILPNNQQILSYDLNWLTKNVF</sequence>
<feature type="compositionally biased region" description="Low complexity" evidence="9">
    <location>
        <begin position="1324"/>
        <end position="1346"/>
    </location>
</feature>
<feature type="domain" description="EF-hand" evidence="11">
    <location>
        <begin position="1659"/>
        <end position="1694"/>
    </location>
</feature>
<feature type="domain" description="EF-hand" evidence="11">
    <location>
        <begin position="1623"/>
        <end position="1658"/>
    </location>
</feature>
<dbReference type="GO" id="GO:0005634">
    <property type="term" value="C:nucleus"/>
    <property type="evidence" value="ECO:0007669"/>
    <property type="project" value="UniProtKB-SubCell"/>
</dbReference>
<evidence type="ECO:0000313" key="14">
    <source>
        <dbReference type="Proteomes" id="UP000663836"/>
    </source>
</evidence>
<dbReference type="PANTHER" id="PTHR14453:SF67">
    <property type="entry name" value="POLY [ADP-RIBOSE] POLYMERASE"/>
    <property type="match status" value="1"/>
</dbReference>
<dbReference type="Gene3D" id="1.20.5.1160">
    <property type="entry name" value="Vasodilator-stimulated phosphoprotein"/>
    <property type="match status" value="1"/>
</dbReference>
<dbReference type="InterPro" id="IPR012317">
    <property type="entry name" value="Poly(ADP-ribose)pol_cat_dom"/>
</dbReference>
<feature type="region of interest" description="Disordered" evidence="9">
    <location>
        <begin position="235"/>
        <end position="257"/>
    </location>
</feature>
<keyword evidence="8" id="KW-0175">Coiled coil</keyword>
<feature type="domain" description="PARP catalytic" evidence="12">
    <location>
        <begin position="451"/>
        <end position="671"/>
    </location>
</feature>
<dbReference type="InterPro" id="IPR043472">
    <property type="entry name" value="Macro_dom-like"/>
</dbReference>
<dbReference type="Proteomes" id="UP000663836">
    <property type="component" value="Unassembled WGS sequence"/>
</dbReference>
<accession>A0A818YTK3</accession>
<dbReference type="SMART" id="SM00506">
    <property type="entry name" value="A1pp"/>
    <property type="match status" value="1"/>
</dbReference>
<dbReference type="Gene3D" id="3.90.228.10">
    <property type="match status" value="1"/>
</dbReference>
<name>A0A818YTK3_9BILA</name>
<dbReference type="SMART" id="SM00228">
    <property type="entry name" value="PDZ"/>
    <property type="match status" value="2"/>
</dbReference>
<evidence type="ECO:0000256" key="4">
    <source>
        <dbReference type="ARBA" id="ARBA00022837"/>
    </source>
</evidence>
<dbReference type="Pfam" id="PF01661">
    <property type="entry name" value="Macro"/>
    <property type="match status" value="1"/>
</dbReference>
<dbReference type="Pfam" id="PF00644">
    <property type="entry name" value="PARP"/>
    <property type="match status" value="1"/>
</dbReference>
<dbReference type="EC" id="2.4.2.-" evidence="7"/>
<evidence type="ECO:0000259" key="12">
    <source>
        <dbReference type="PROSITE" id="PS51059"/>
    </source>
</evidence>
<feature type="compositionally biased region" description="Polar residues" evidence="9">
    <location>
        <begin position="1177"/>
        <end position="1189"/>
    </location>
</feature>
<evidence type="ECO:0000256" key="5">
    <source>
        <dbReference type="ARBA" id="ARBA00023027"/>
    </source>
</evidence>
<dbReference type="InterPro" id="IPR002048">
    <property type="entry name" value="EF_hand_dom"/>
</dbReference>
<dbReference type="InterPro" id="IPR052056">
    <property type="entry name" value="Mono-ARTD/PARP"/>
</dbReference>
<dbReference type="PROSITE" id="PS50106">
    <property type="entry name" value="PDZ"/>
    <property type="match status" value="2"/>
</dbReference>
<feature type="region of interest" description="Disordered" evidence="9">
    <location>
        <begin position="1169"/>
        <end position="1238"/>
    </location>
</feature>
<evidence type="ECO:0000256" key="2">
    <source>
        <dbReference type="ARBA" id="ARBA00022676"/>
    </source>
</evidence>
<feature type="region of interest" description="Disordered" evidence="9">
    <location>
        <begin position="1073"/>
        <end position="1107"/>
    </location>
</feature>
<gene>
    <name evidence="13" type="ORF">JBS370_LOCUS12753</name>
</gene>
<dbReference type="SUPFAM" id="SSF47473">
    <property type="entry name" value="EF-hand"/>
    <property type="match status" value="2"/>
</dbReference>
<dbReference type="InterPro" id="IPR002589">
    <property type="entry name" value="Macro_dom"/>
</dbReference>
<dbReference type="PROSITE" id="PS50222">
    <property type="entry name" value="EF_HAND_2"/>
    <property type="match status" value="2"/>
</dbReference>
<comment type="subcellular location">
    <subcellularLocation>
        <location evidence="1">Nucleus</location>
    </subcellularLocation>
</comment>
<evidence type="ECO:0000256" key="6">
    <source>
        <dbReference type="ARBA" id="ARBA00023242"/>
    </source>
</evidence>
<dbReference type="InterPro" id="IPR018247">
    <property type="entry name" value="EF_Hand_1_Ca_BS"/>
</dbReference>
<dbReference type="EMBL" id="CAJOBD010001054">
    <property type="protein sequence ID" value="CAF3754407.1"/>
    <property type="molecule type" value="Genomic_DNA"/>
</dbReference>
<keyword evidence="4" id="KW-0106">Calcium</keyword>
<dbReference type="Pfam" id="PF13499">
    <property type="entry name" value="EF-hand_7"/>
    <property type="match status" value="1"/>
</dbReference>
<dbReference type="InterPro" id="IPR036034">
    <property type="entry name" value="PDZ_sf"/>
</dbReference>
<keyword evidence="3 7" id="KW-0808">Transferase</keyword>
<proteinExistence type="predicted"/>
<evidence type="ECO:0000256" key="3">
    <source>
        <dbReference type="ARBA" id="ARBA00022679"/>
    </source>
</evidence>
<dbReference type="PROSITE" id="PS00018">
    <property type="entry name" value="EF_HAND_1"/>
    <property type="match status" value="1"/>
</dbReference>
<evidence type="ECO:0000259" key="10">
    <source>
        <dbReference type="PROSITE" id="PS50106"/>
    </source>
</evidence>